<evidence type="ECO:0000256" key="1">
    <source>
        <dbReference type="SAM" id="MobiDB-lite"/>
    </source>
</evidence>
<feature type="compositionally biased region" description="Polar residues" evidence="1">
    <location>
        <begin position="214"/>
        <end position="233"/>
    </location>
</feature>
<evidence type="ECO:0000313" key="2">
    <source>
        <dbReference type="EMBL" id="KJA22924.1"/>
    </source>
</evidence>
<name>A0A0D2NVR8_HYPSF</name>
<dbReference type="Proteomes" id="UP000054270">
    <property type="component" value="Unassembled WGS sequence"/>
</dbReference>
<protein>
    <submittedName>
        <fullName evidence="2">Uncharacterized protein</fullName>
    </submittedName>
</protein>
<dbReference type="AlphaFoldDB" id="A0A0D2NVR8"/>
<evidence type="ECO:0000313" key="3">
    <source>
        <dbReference type="Proteomes" id="UP000054270"/>
    </source>
</evidence>
<sequence length="251" mass="27442">MASVCAADRNQSSTALAPALKLVPLTLKTALGDSQRHSSVLPRKEIQYPYTESSQQLSIDIWTPSRKPPTARGSPVMTSPISSNTLSPIALSANEAITSPVQLYELSDEHRQPSTVRSPPFSQLGTTNGGPEDDTRLSTPASTKRLRTLGSFMDEFLDTIRSVNAQTPAEATQADKYPRRSKTTRRSSQTRTARIDNNNDSEGTSAILRGRRLTVTQPSQLPSEAETRPSNSPDLFALLEQENYRITLVST</sequence>
<feature type="region of interest" description="Disordered" evidence="1">
    <location>
        <begin position="164"/>
        <end position="234"/>
    </location>
</feature>
<feature type="region of interest" description="Disordered" evidence="1">
    <location>
        <begin position="107"/>
        <end position="143"/>
    </location>
</feature>
<keyword evidence="3" id="KW-1185">Reference proteome</keyword>
<reference evidence="3" key="1">
    <citation type="submission" date="2014-04" db="EMBL/GenBank/DDBJ databases">
        <title>Evolutionary Origins and Diversification of the Mycorrhizal Mutualists.</title>
        <authorList>
            <consortium name="DOE Joint Genome Institute"/>
            <consortium name="Mycorrhizal Genomics Consortium"/>
            <person name="Kohler A."/>
            <person name="Kuo A."/>
            <person name="Nagy L.G."/>
            <person name="Floudas D."/>
            <person name="Copeland A."/>
            <person name="Barry K.W."/>
            <person name="Cichocki N."/>
            <person name="Veneault-Fourrey C."/>
            <person name="LaButti K."/>
            <person name="Lindquist E.A."/>
            <person name="Lipzen A."/>
            <person name="Lundell T."/>
            <person name="Morin E."/>
            <person name="Murat C."/>
            <person name="Riley R."/>
            <person name="Ohm R."/>
            <person name="Sun H."/>
            <person name="Tunlid A."/>
            <person name="Henrissat B."/>
            <person name="Grigoriev I.V."/>
            <person name="Hibbett D.S."/>
            <person name="Martin F."/>
        </authorList>
    </citation>
    <scope>NUCLEOTIDE SEQUENCE [LARGE SCALE GENOMIC DNA]</scope>
    <source>
        <strain evidence="3">FD-334 SS-4</strain>
    </source>
</reference>
<accession>A0A0D2NVR8</accession>
<proteinExistence type="predicted"/>
<feature type="region of interest" description="Disordered" evidence="1">
    <location>
        <begin position="61"/>
        <end position="82"/>
    </location>
</feature>
<gene>
    <name evidence="2" type="ORF">HYPSUDRAFT_87066</name>
</gene>
<feature type="compositionally biased region" description="Polar residues" evidence="1">
    <location>
        <begin position="195"/>
        <end position="204"/>
    </location>
</feature>
<feature type="compositionally biased region" description="Polar residues" evidence="1">
    <location>
        <begin position="113"/>
        <end position="126"/>
    </location>
</feature>
<dbReference type="EMBL" id="KN817546">
    <property type="protein sequence ID" value="KJA22924.1"/>
    <property type="molecule type" value="Genomic_DNA"/>
</dbReference>
<organism evidence="2 3">
    <name type="scientific">Hypholoma sublateritium (strain FD-334 SS-4)</name>
    <dbReference type="NCBI Taxonomy" id="945553"/>
    <lineage>
        <taxon>Eukaryota</taxon>
        <taxon>Fungi</taxon>
        <taxon>Dikarya</taxon>
        <taxon>Basidiomycota</taxon>
        <taxon>Agaricomycotina</taxon>
        <taxon>Agaricomycetes</taxon>
        <taxon>Agaricomycetidae</taxon>
        <taxon>Agaricales</taxon>
        <taxon>Agaricineae</taxon>
        <taxon>Strophariaceae</taxon>
        <taxon>Hypholoma</taxon>
    </lineage>
</organism>